<dbReference type="InterPro" id="IPR050266">
    <property type="entry name" value="AB_hydrolase_sf"/>
</dbReference>
<dbReference type="EMBL" id="NPDT01000007">
    <property type="protein sequence ID" value="PJZ64884.1"/>
    <property type="molecule type" value="Genomic_DNA"/>
</dbReference>
<organism evidence="2 3">
    <name type="scientific">Leptospira wolffii</name>
    <dbReference type="NCBI Taxonomy" id="409998"/>
    <lineage>
        <taxon>Bacteria</taxon>
        <taxon>Pseudomonadati</taxon>
        <taxon>Spirochaetota</taxon>
        <taxon>Spirochaetia</taxon>
        <taxon>Leptospirales</taxon>
        <taxon>Leptospiraceae</taxon>
        <taxon>Leptospira</taxon>
    </lineage>
</organism>
<name>A0A2M9Z924_9LEPT</name>
<dbReference type="PRINTS" id="PR00111">
    <property type="entry name" value="ABHYDROLASE"/>
</dbReference>
<dbReference type="GO" id="GO:0046464">
    <property type="term" value="P:acylglycerol catabolic process"/>
    <property type="evidence" value="ECO:0007669"/>
    <property type="project" value="TreeGrafter"/>
</dbReference>
<dbReference type="Proteomes" id="UP000231912">
    <property type="component" value="Unassembled WGS sequence"/>
</dbReference>
<gene>
    <name evidence="2" type="ORF">CH371_15365</name>
</gene>
<evidence type="ECO:0000313" key="3">
    <source>
        <dbReference type="Proteomes" id="UP000231912"/>
    </source>
</evidence>
<dbReference type="RefSeq" id="WP_100759680.1">
    <property type="nucleotide sequence ID" value="NZ_NPDT01000007.1"/>
</dbReference>
<evidence type="ECO:0000313" key="2">
    <source>
        <dbReference type="EMBL" id="PJZ64884.1"/>
    </source>
</evidence>
<proteinExistence type="predicted"/>
<accession>A0A2M9Z924</accession>
<dbReference type="GO" id="GO:0016020">
    <property type="term" value="C:membrane"/>
    <property type="evidence" value="ECO:0007669"/>
    <property type="project" value="TreeGrafter"/>
</dbReference>
<dbReference type="PANTHER" id="PTHR43798">
    <property type="entry name" value="MONOACYLGLYCEROL LIPASE"/>
    <property type="match status" value="1"/>
</dbReference>
<dbReference type="SUPFAM" id="SSF53474">
    <property type="entry name" value="alpha/beta-Hydrolases"/>
    <property type="match status" value="1"/>
</dbReference>
<comment type="caution">
    <text evidence="2">The sequence shown here is derived from an EMBL/GenBank/DDBJ whole genome shotgun (WGS) entry which is preliminary data.</text>
</comment>
<dbReference type="InterPro" id="IPR029058">
    <property type="entry name" value="AB_hydrolase_fold"/>
</dbReference>
<dbReference type="PANTHER" id="PTHR43798:SF33">
    <property type="entry name" value="HYDROLASE, PUTATIVE (AFU_ORTHOLOGUE AFUA_2G14860)-RELATED"/>
    <property type="match status" value="1"/>
</dbReference>
<reference evidence="2 3" key="1">
    <citation type="submission" date="2017-07" db="EMBL/GenBank/DDBJ databases">
        <title>Leptospira spp. isolated from tropical soils.</title>
        <authorList>
            <person name="Thibeaux R."/>
            <person name="Iraola G."/>
            <person name="Ferres I."/>
            <person name="Bierque E."/>
            <person name="Girault D."/>
            <person name="Soupe-Gilbert M.-E."/>
            <person name="Picardeau M."/>
            <person name="Goarant C."/>
        </authorList>
    </citation>
    <scope>NUCLEOTIDE SEQUENCE [LARGE SCALE GENOMIC DNA]</scope>
    <source>
        <strain evidence="2 3">FH2-C-A2</strain>
    </source>
</reference>
<dbReference type="Pfam" id="PF00561">
    <property type="entry name" value="Abhydrolase_1"/>
    <property type="match status" value="1"/>
</dbReference>
<dbReference type="InterPro" id="IPR000073">
    <property type="entry name" value="AB_hydrolase_1"/>
</dbReference>
<sequence length="330" mass="36585">MIKKISRFLALLFSGFILLIFLILLSFRIAASLREKENRISSAPNSGKFVKGEDVEIFIQEIGPKDGKVVLFVHGMGAWSEIWKDIQHSIASKGYRTISIDLPPFGFSERPDISSFSTRTQGKRILGILHSLGISKAILVGHSFGGGPTLHAALLEPSIVDKLVLVDIAAQIEPSYSAPEIPAYVRFALDKDWIRNPIFSATGTNPFLTKTLFRSFVNKKEAITDEKAAMIRVPMRLENSTEYMGKWMAQFVTKNDPSLSEDLPVNVSGMKMPIHILWGDRDTVTPLIQGENLVKALPGSRLKVLEGLGHIPQLEDPNLFLSALSECLEK</sequence>
<dbReference type="GO" id="GO:0047372">
    <property type="term" value="F:monoacylglycerol lipase activity"/>
    <property type="evidence" value="ECO:0007669"/>
    <property type="project" value="TreeGrafter"/>
</dbReference>
<dbReference type="Gene3D" id="3.40.50.1820">
    <property type="entry name" value="alpha/beta hydrolase"/>
    <property type="match status" value="1"/>
</dbReference>
<protein>
    <recommendedName>
        <fullName evidence="1">AB hydrolase-1 domain-containing protein</fullName>
    </recommendedName>
</protein>
<dbReference type="AlphaFoldDB" id="A0A2M9Z924"/>
<evidence type="ECO:0000259" key="1">
    <source>
        <dbReference type="Pfam" id="PF00561"/>
    </source>
</evidence>
<feature type="domain" description="AB hydrolase-1" evidence="1">
    <location>
        <begin position="69"/>
        <end position="317"/>
    </location>
</feature>